<dbReference type="Pfam" id="PF13508">
    <property type="entry name" value="Acetyltransf_7"/>
    <property type="match status" value="1"/>
</dbReference>
<dbReference type="SUPFAM" id="SSF55729">
    <property type="entry name" value="Acyl-CoA N-acyltransferases (Nat)"/>
    <property type="match status" value="1"/>
</dbReference>
<name>A0A7W3YLM7_9LACO</name>
<dbReference type="GO" id="GO:0016747">
    <property type="term" value="F:acyltransferase activity, transferring groups other than amino-acyl groups"/>
    <property type="evidence" value="ECO:0007669"/>
    <property type="project" value="InterPro"/>
</dbReference>
<keyword evidence="1 4" id="KW-0808">Transferase</keyword>
<dbReference type="EMBL" id="JAJPDE010000066">
    <property type="protein sequence ID" value="MCD7130778.1"/>
    <property type="molecule type" value="Genomic_DNA"/>
</dbReference>
<dbReference type="Proteomes" id="UP000534578">
    <property type="component" value="Unassembled WGS sequence"/>
</dbReference>
<dbReference type="EC" id="2.3.1.-" evidence="5"/>
<evidence type="ECO:0000256" key="2">
    <source>
        <dbReference type="ARBA" id="ARBA00023315"/>
    </source>
</evidence>
<organism evidence="4 6">
    <name type="scientific">Limosilactobacillus agrestis</name>
    <dbReference type="NCBI Taxonomy" id="2759748"/>
    <lineage>
        <taxon>Bacteria</taxon>
        <taxon>Bacillati</taxon>
        <taxon>Bacillota</taxon>
        <taxon>Bacilli</taxon>
        <taxon>Lactobacillales</taxon>
        <taxon>Lactobacillaceae</taxon>
        <taxon>Limosilactobacillus</taxon>
    </lineage>
</organism>
<accession>A0A7W3YLM7</accession>
<dbReference type="Gene3D" id="3.40.630.30">
    <property type="match status" value="1"/>
</dbReference>
<evidence type="ECO:0000313" key="5">
    <source>
        <dbReference type="EMBL" id="MCD7130778.1"/>
    </source>
</evidence>
<dbReference type="PANTHER" id="PTHR43800">
    <property type="entry name" value="PEPTIDYL-LYSINE N-ACETYLTRANSFERASE YJAB"/>
    <property type="match status" value="1"/>
</dbReference>
<evidence type="ECO:0000313" key="7">
    <source>
        <dbReference type="Proteomes" id="UP001199710"/>
    </source>
</evidence>
<dbReference type="AlphaFoldDB" id="A0A7W3YLM7"/>
<gene>
    <name evidence="4" type="ORF">H5R92_05440</name>
    <name evidence="5" type="ORF">LTY36_06225</name>
</gene>
<dbReference type="PROSITE" id="PS51186">
    <property type="entry name" value="GNAT"/>
    <property type="match status" value="1"/>
</dbReference>
<reference evidence="4 6" key="1">
    <citation type="submission" date="2020-07" db="EMBL/GenBank/DDBJ databases">
        <title>Description of Limosilactobacillus balticus sp. nov., Limosilactobacillus agrestis sp. nov., Limosilactobacillus albertensis sp. nov., Limosilactobacillus rudii sp. nov., Limosilactobacillus fastidiosus sp. nov., five novel Limosilactobacillus species isolated from the vertebrate gastrointestinal tract, and proposal of 6 subspecies of Limosilactobacillus reuteri adapted to the gastrointestinal tract of specific vertebrate hosts.</title>
        <authorList>
            <person name="Li F."/>
            <person name="Cheng C."/>
            <person name="Zheng J."/>
            <person name="Quevedo R.M."/>
            <person name="Li J."/>
            <person name="Roos S."/>
            <person name="Gaenzle M.G."/>
            <person name="Walter J."/>
        </authorList>
    </citation>
    <scope>NUCLEOTIDE SEQUENCE [LARGE SCALE GENOMIC DNA]</scope>
    <source>
        <strain evidence="4 6">BG-MG3-A</strain>
    </source>
</reference>
<dbReference type="InterPro" id="IPR000182">
    <property type="entry name" value="GNAT_dom"/>
</dbReference>
<feature type="domain" description="N-acetyltransferase" evidence="3">
    <location>
        <begin position="1"/>
        <end position="134"/>
    </location>
</feature>
<dbReference type="RefSeq" id="WP_182578505.1">
    <property type="nucleotide sequence ID" value="NZ_JACIVE010000055.1"/>
</dbReference>
<evidence type="ECO:0000313" key="6">
    <source>
        <dbReference type="Proteomes" id="UP000534578"/>
    </source>
</evidence>
<evidence type="ECO:0000259" key="3">
    <source>
        <dbReference type="PROSITE" id="PS51186"/>
    </source>
</evidence>
<keyword evidence="2 5" id="KW-0012">Acyltransferase</keyword>
<sequence length="134" mass="15571">MKTTDIKKVMDIWLNTNLDAHPFISAKFWYQNLPNVQNAIQHADVYCSVTDNGNIQGFIGLQENYIAGLFIAKEYQSQHIGTTLLNVAKKKYHCLVLDVYLENQRAVKFYQHNGFHITKHDNLEAEMTWINKIL</sequence>
<dbReference type="EMBL" id="JACIVE010000055">
    <property type="protein sequence ID" value="MBB1095625.1"/>
    <property type="molecule type" value="Genomic_DNA"/>
</dbReference>
<proteinExistence type="predicted"/>
<keyword evidence="7" id="KW-1185">Reference proteome</keyword>
<dbReference type="CDD" id="cd04301">
    <property type="entry name" value="NAT_SF"/>
    <property type="match status" value="1"/>
</dbReference>
<dbReference type="Proteomes" id="UP001199710">
    <property type="component" value="Unassembled WGS sequence"/>
</dbReference>
<comment type="caution">
    <text evidence="4">The sequence shown here is derived from an EMBL/GenBank/DDBJ whole genome shotgun (WGS) entry which is preliminary data.</text>
</comment>
<dbReference type="InterPro" id="IPR016181">
    <property type="entry name" value="Acyl_CoA_acyltransferase"/>
</dbReference>
<evidence type="ECO:0000256" key="1">
    <source>
        <dbReference type="ARBA" id="ARBA00022679"/>
    </source>
</evidence>
<protein>
    <submittedName>
        <fullName evidence="4">GNAT family N-acetyltransferase</fullName>
        <ecNumber evidence="5">2.3.1.-</ecNumber>
    </submittedName>
</protein>
<reference evidence="5 7" key="2">
    <citation type="submission" date="2021-12" db="EMBL/GenBank/DDBJ databases">
        <title>A phylogenomic analysis of Limosilactobacillus reuteri reveals ancient and stable evolutionary relationships with rodents and birds and zoonotic transmission to humans.</title>
        <authorList>
            <person name="Li F."/>
            <person name="Li X."/>
            <person name="Cheng C."/>
            <person name="Tollenaar S."/>
            <person name="Zhang J.S."/>
            <person name="Simpson D."/>
            <person name="Tasseva G."/>
            <person name="Perez-Munoz M.E."/>
            <person name="Frese S."/>
            <person name="Gaenzle M.G."/>
            <person name="Walter J."/>
            <person name="Zheng J."/>
        </authorList>
    </citation>
    <scope>NUCLEOTIDE SEQUENCE [LARGE SCALE GENOMIC DNA]</scope>
    <source>
        <strain evidence="5 7">BG-MG3-B</strain>
    </source>
</reference>
<evidence type="ECO:0000313" key="4">
    <source>
        <dbReference type="EMBL" id="MBB1095625.1"/>
    </source>
</evidence>
<dbReference type="PANTHER" id="PTHR43800:SF1">
    <property type="entry name" value="PEPTIDYL-LYSINE N-ACETYLTRANSFERASE YJAB"/>
    <property type="match status" value="1"/>
</dbReference>